<dbReference type="AlphaFoldDB" id="A0A1I4KSE2"/>
<protein>
    <submittedName>
        <fullName evidence="1">Transcriptional regulator, AlpA family</fullName>
    </submittedName>
</protein>
<dbReference type="STRING" id="52442.SAMN05421880_10123"/>
<evidence type="ECO:0000313" key="1">
    <source>
        <dbReference type="EMBL" id="SFL81742.1"/>
    </source>
</evidence>
<dbReference type="EMBL" id="FOUF01000001">
    <property type="protein sequence ID" value="SFL81742.1"/>
    <property type="molecule type" value="Genomic_DNA"/>
</dbReference>
<dbReference type="Gene3D" id="1.10.238.160">
    <property type="match status" value="1"/>
</dbReference>
<name>A0A1I4KSE2_9PROT</name>
<dbReference type="Proteomes" id="UP000199561">
    <property type="component" value="Unassembled WGS sequence"/>
</dbReference>
<reference evidence="1 2" key="1">
    <citation type="submission" date="2016-10" db="EMBL/GenBank/DDBJ databases">
        <authorList>
            <person name="de Groot N.N."/>
        </authorList>
    </citation>
    <scope>NUCLEOTIDE SEQUENCE [LARGE SCALE GENOMIC DNA]</scope>
    <source>
        <strain evidence="1 2">Nm146</strain>
    </source>
</reference>
<dbReference type="RefSeq" id="WP_177182247.1">
    <property type="nucleotide sequence ID" value="NZ_FOUF01000001.1"/>
</dbReference>
<sequence length="86" mass="9917">MQTNQEIHNLTSEKLLTLEEVERRTGFRSSFIYKQIRNKAFPPPVKIGISSRWRESEVSLWIDRQIQNNVAGNQSVEAARGCNASR</sequence>
<organism evidence="1 2">
    <name type="scientific">Nitrosomonas nitrosa</name>
    <dbReference type="NCBI Taxonomy" id="52442"/>
    <lineage>
        <taxon>Bacteria</taxon>
        <taxon>Pseudomonadati</taxon>
        <taxon>Pseudomonadota</taxon>
        <taxon>Betaproteobacteria</taxon>
        <taxon>Nitrosomonadales</taxon>
        <taxon>Nitrosomonadaceae</taxon>
        <taxon>Nitrosomonas</taxon>
    </lineage>
</organism>
<accession>A0A1I4KSE2</accession>
<evidence type="ECO:0000313" key="2">
    <source>
        <dbReference type="Proteomes" id="UP000199561"/>
    </source>
</evidence>
<keyword evidence="2" id="KW-1185">Reference proteome</keyword>
<dbReference type="InterPro" id="IPR010260">
    <property type="entry name" value="AlpA"/>
</dbReference>
<gene>
    <name evidence="1" type="ORF">SAMN05421880_10123</name>
</gene>
<dbReference type="Pfam" id="PF05930">
    <property type="entry name" value="Phage_AlpA"/>
    <property type="match status" value="1"/>
</dbReference>
<proteinExistence type="predicted"/>